<proteinExistence type="inferred from homology"/>
<comment type="cofactor">
    <cofactor evidence="5">
        <name>Fe(2+)</name>
        <dbReference type="ChEBI" id="CHEBI:29033"/>
    </cofactor>
</comment>
<dbReference type="HOGENOM" id="CLU_054856_2_1_3"/>
<keyword evidence="10 11" id="KW-0119">Carbohydrate metabolism</keyword>
<keyword evidence="13" id="KW-0862">Zinc</keyword>
<evidence type="ECO:0000256" key="11">
    <source>
        <dbReference type="PIRNR" id="PIRNR001461"/>
    </source>
</evidence>
<comment type="cofactor">
    <cofactor evidence="2">
        <name>Mn(2+)</name>
        <dbReference type="ChEBI" id="CHEBI:29035"/>
    </cofactor>
</comment>
<organism evidence="15 16">
    <name type="scientific">Synechococcus elongatus (strain ATCC 33912 / PCC 7942 / FACHB-805)</name>
    <name type="common">Anacystis nidulans R2</name>
    <dbReference type="NCBI Taxonomy" id="1140"/>
    <lineage>
        <taxon>Bacteria</taxon>
        <taxon>Bacillati</taxon>
        <taxon>Cyanobacteriota</taxon>
        <taxon>Cyanophyceae</taxon>
        <taxon>Synechococcales</taxon>
        <taxon>Synechococcaceae</taxon>
        <taxon>Synechococcus</taxon>
    </lineage>
</organism>
<evidence type="ECO:0000256" key="12">
    <source>
        <dbReference type="PIRSR" id="PIRSR001461-1"/>
    </source>
</evidence>
<comment type="cofactor">
    <cofactor evidence="4">
        <name>Zn(2+)</name>
        <dbReference type="ChEBI" id="CHEBI:29105"/>
    </cofactor>
</comment>
<evidence type="ECO:0000256" key="8">
    <source>
        <dbReference type="ARBA" id="ARBA00022723"/>
    </source>
</evidence>
<evidence type="ECO:0000256" key="5">
    <source>
        <dbReference type="ARBA" id="ARBA00001954"/>
    </source>
</evidence>
<sequence>MARAPAVGKLRSDRRFSPKAMTQKSVVIAPSILSADFSRLGDDVRAVDQAGADWIHVDVMDGRFVPNITIGPLIVEALRPVTQKPLDVHLMIVEPEKYVPDFAKAGADIISVQAEACPHLHRNLAQIKDLGKQAGVVLNPSTPVETLEYVLELCDLILIMSVNPGFGGQSFIPAVLPKIRKLRAMCDERGLDPWIEVDGGLKANNTWQVLEAGANAIVAGSAVFNAPDYAEAIAAIRNSKRPELVTA</sequence>
<feature type="active site" description="Proton donor" evidence="10 12">
    <location>
        <position position="198"/>
    </location>
</feature>
<feature type="binding site" evidence="10 14">
    <location>
        <begin position="220"/>
        <end position="221"/>
    </location>
    <ligand>
        <name>substrate</name>
    </ligand>
</feature>
<dbReference type="eggNOG" id="COG0036">
    <property type="taxonomic scope" value="Bacteria"/>
</dbReference>
<dbReference type="InterPro" id="IPR013785">
    <property type="entry name" value="Aldolase_TIM"/>
</dbReference>
<keyword evidence="13" id="KW-0464">Manganese</keyword>
<feature type="binding site" evidence="10 13">
    <location>
        <position position="89"/>
    </location>
    <ligand>
        <name>a divalent metal cation</name>
        <dbReference type="ChEBI" id="CHEBI:60240"/>
    </ligand>
</feature>
<dbReference type="BioCyc" id="SYNEL:SYNPCC7942_0604-MONOMER"/>
<feature type="active site" description="Proton acceptor" evidence="10 12">
    <location>
        <position position="58"/>
    </location>
</feature>
<keyword evidence="16" id="KW-1185">Reference proteome</keyword>
<name>Q31QN3_SYNE7</name>
<feature type="binding site" evidence="10 13">
    <location>
        <position position="198"/>
    </location>
    <ligand>
        <name>a divalent metal cation</name>
        <dbReference type="ChEBI" id="CHEBI:60240"/>
    </ligand>
</feature>
<evidence type="ECO:0000256" key="13">
    <source>
        <dbReference type="PIRSR" id="PIRSR001461-2"/>
    </source>
</evidence>
<dbReference type="GO" id="GO:0046872">
    <property type="term" value="F:metal ion binding"/>
    <property type="evidence" value="ECO:0007669"/>
    <property type="project" value="UniProtKB-UniRule"/>
</dbReference>
<evidence type="ECO:0000256" key="9">
    <source>
        <dbReference type="ARBA" id="ARBA00023235"/>
    </source>
</evidence>
<comment type="function">
    <text evidence="10">Catalyzes the reversible epimerization of D-ribulose 5-phosphate to D-xylulose 5-phosphate.</text>
</comment>
<feature type="binding site" evidence="10 14">
    <location>
        <position position="89"/>
    </location>
    <ligand>
        <name>substrate</name>
    </ligand>
</feature>
<evidence type="ECO:0000256" key="14">
    <source>
        <dbReference type="PIRSR" id="PIRSR001461-3"/>
    </source>
</evidence>
<dbReference type="PIRSF" id="PIRSF001461">
    <property type="entry name" value="RPE"/>
    <property type="match status" value="1"/>
</dbReference>
<keyword evidence="8 10" id="KW-0479">Metal-binding</keyword>
<dbReference type="Proteomes" id="UP000889800">
    <property type="component" value="Chromosome"/>
</dbReference>
<dbReference type="PROSITE" id="PS01085">
    <property type="entry name" value="RIBUL_P_3_EPIMER_1"/>
    <property type="match status" value="1"/>
</dbReference>
<dbReference type="PROSITE" id="PS01086">
    <property type="entry name" value="RIBUL_P_3_EPIMER_2"/>
    <property type="match status" value="1"/>
</dbReference>
<evidence type="ECO:0000256" key="1">
    <source>
        <dbReference type="ARBA" id="ARBA00001782"/>
    </source>
</evidence>
<feature type="binding site" evidence="10 14">
    <location>
        <position position="31"/>
    </location>
    <ligand>
        <name>substrate</name>
    </ligand>
</feature>
<evidence type="ECO:0000256" key="7">
    <source>
        <dbReference type="ARBA" id="ARBA00013188"/>
    </source>
</evidence>
<keyword evidence="9 10" id="KW-0413">Isomerase</keyword>
<feature type="binding site" evidence="10 14">
    <location>
        <begin position="165"/>
        <end position="168"/>
    </location>
    <ligand>
        <name>substrate</name>
    </ligand>
</feature>
<dbReference type="CDD" id="cd00429">
    <property type="entry name" value="RPE"/>
    <property type="match status" value="1"/>
</dbReference>
<dbReference type="Pfam" id="PF00834">
    <property type="entry name" value="Ribul_P_3_epim"/>
    <property type="match status" value="1"/>
</dbReference>
<dbReference type="GO" id="GO:0006098">
    <property type="term" value="P:pentose-phosphate shunt"/>
    <property type="evidence" value="ECO:0007669"/>
    <property type="project" value="UniProtKB-UniRule"/>
</dbReference>
<feature type="binding site" evidence="10 13">
    <location>
        <position position="58"/>
    </location>
    <ligand>
        <name>a divalent metal cation</name>
        <dbReference type="ChEBI" id="CHEBI:60240"/>
    </ligand>
</feature>
<protein>
    <recommendedName>
        <fullName evidence="7 10">Ribulose-phosphate 3-epimerase</fullName>
        <ecNumber evidence="7 10">5.1.3.1</ecNumber>
    </recommendedName>
</protein>
<evidence type="ECO:0000256" key="4">
    <source>
        <dbReference type="ARBA" id="ARBA00001947"/>
    </source>
</evidence>
<evidence type="ECO:0000256" key="6">
    <source>
        <dbReference type="ARBA" id="ARBA00009541"/>
    </source>
</evidence>
<dbReference type="EC" id="5.1.3.1" evidence="7 10"/>
<dbReference type="GO" id="GO:0005737">
    <property type="term" value="C:cytoplasm"/>
    <property type="evidence" value="ECO:0007669"/>
    <property type="project" value="UniProtKB-ARBA"/>
</dbReference>
<reference evidence="16" key="1">
    <citation type="submission" date="2005-08" db="EMBL/GenBank/DDBJ databases">
        <title>Complete sequence of chromosome 1 of Synechococcus elongatus PCC 7942.</title>
        <authorList>
            <consortium name="US DOE Joint Genome Institute"/>
            <person name="Copeland A."/>
            <person name="Lucas S."/>
            <person name="Lapidus A."/>
            <person name="Barry K."/>
            <person name="Detter J.C."/>
            <person name="Glavina T."/>
            <person name="Hammon N."/>
            <person name="Israni S."/>
            <person name="Pitluck S."/>
            <person name="Schmutz J."/>
            <person name="Larimer F."/>
            <person name="Land M."/>
            <person name="Kyrpides N."/>
            <person name="Lykidis A."/>
            <person name="Richardson P."/>
        </authorList>
    </citation>
    <scope>NUCLEOTIDE SEQUENCE [LARGE SCALE GENOMIC DNA]</scope>
    <source>
        <strain evidence="16">ATCC 33912 / PCC 7942 / FACHB-805</strain>
    </source>
</reference>
<dbReference type="HAMAP" id="MF_02227">
    <property type="entry name" value="RPE"/>
    <property type="match status" value="1"/>
</dbReference>
<dbReference type="PANTHER" id="PTHR11749">
    <property type="entry name" value="RIBULOSE-5-PHOSPHATE-3-EPIMERASE"/>
    <property type="match status" value="1"/>
</dbReference>
<evidence type="ECO:0000256" key="10">
    <source>
        <dbReference type="HAMAP-Rule" id="MF_02227"/>
    </source>
</evidence>
<dbReference type="NCBIfam" id="TIGR01163">
    <property type="entry name" value="rpe"/>
    <property type="match status" value="1"/>
</dbReference>
<dbReference type="SMR" id="Q31QN3"/>
<dbReference type="STRING" id="1140.Synpcc7942_0604"/>
<comment type="catalytic activity">
    <reaction evidence="1 10 11">
        <text>D-ribulose 5-phosphate = D-xylulose 5-phosphate</text>
        <dbReference type="Rhea" id="RHEA:13677"/>
        <dbReference type="ChEBI" id="CHEBI:57737"/>
        <dbReference type="ChEBI" id="CHEBI:58121"/>
        <dbReference type="EC" id="5.1.3.1"/>
    </reaction>
</comment>
<evidence type="ECO:0000256" key="3">
    <source>
        <dbReference type="ARBA" id="ARBA00001941"/>
    </source>
</evidence>
<comment type="pathway">
    <text evidence="10">Carbohydrate degradation.</text>
</comment>
<feature type="binding site" evidence="10 13">
    <location>
        <position position="56"/>
    </location>
    <ligand>
        <name>a divalent metal cation</name>
        <dbReference type="ChEBI" id="CHEBI:60240"/>
    </ligand>
</feature>
<dbReference type="InterPro" id="IPR000056">
    <property type="entry name" value="Ribul_P_3_epim-like"/>
</dbReference>
<feature type="binding site" evidence="10">
    <location>
        <begin position="198"/>
        <end position="200"/>
    </location>
    <ligand>
        <name>substrate</name>
    </ligand>
</feature>
<gene>
    <name evidence="10" type="primary">rpe</name>
    <name evidence="15" type="ordered locus">Synpcc7942_0604</name>
</gene>
<feature type="binding site" evidence="14">
    <location>
        <position position="200"/>
    </location>
    <ligand>
        <name>substrate</name>
    </ligand>
</feature>
<evidence type="ECO:0000313" key="16">
    <source>
        <dbReference type="Proteomes" id="UP000889800"/>
    </source>
</evidence>
<evidence type="ECO:0000256" key="2">
    <source>
        <dbReference type="ARBA" id="ARBA00001936"/>
    </source>
</evidence>
<comment type="similarity">
    <text evidence="6 10 11">Belongs to the ribulose-phosphate 3-epimerase family.</text>
</comment>
<keyword evidence="13" id="KW-0170">Cobalt</keyword>
<evidence type="ECO:0000313" key="15">
    <source>
        <dbReference type="EMBL" id="ABB56636.1"/>
    </source>
</evidence>
<dbReference type="FunFam" id="3.20.20.70:FF:000004">
    <property type="entry name" value="Ribulose-phosphate 3-epimerase"/>
    <property type="match status" value="1"/>
</dbReference>
<dbReference type="SUPFAM" id="SSF51366">
    <property type="entry name" value="Ribulose-phoshate binding barrel"/>
    <property type="match status" value="1"/>
</dbReference>
<dbReference type="PaxDb" id="1140-Synpcc7942_0604"/>
<comment type="cofactor">
    <cofactor evidence="3">
        <name>Co(2+)</name>
        <dbReference type="ChEBI" id="CHEBI:48828"/>
    </cofactor>
</comment>
<dbReference type="InterPro" id="IPR011060">
    <property type="entry name" value="RibuloseP-bd_barrel"/>
</dbReference>
<dbReference type="GO" id="GO:0004750">
    <property type="term" value="F:D-ribulose-phosphate 3-epimerase activity"/>
    <property type="evidence" value="ECO:0007669"/>
    <property type="project" value="UniProtKB-UniRule"/>
</dbReference>
<accession>Q31QN3</accession>
<dbReference type="InterPro" id="IPR026019">
    <property type="entry name" value="Ribul_P_3_epim"/>
</dbReference>
<comment type="cofactor">
    <cofactor evidence="10 13">
        <name>a divalent metal cation</name>
        <dbReference type="ChEBI" id="CHEBI:60240"/>
    </cofactor>
    <text evidence="10 13">Binds 1 divalent metal cation per subunit.</text>
</comment>
<dbReference type="AlphaFoldDB" id="Q31QN3"/>
<dbReference type="Gene3D" id="3.20.20.70">
    <property type="entry name" value="Aldolase class I"/>
    <property type="match status" value="1"/>
</dbReference>
<dbReference type="KEGG" id="syf:Synpcc7942_0604"/>
<dbReference type="EMBL" id="CP000100">
    <property type="protein sequence ID" value="ABB56636.1"/>
    <property type="molecule type" value="Genomic_DNA"/>
</dbReference>
<dbReference type="GO" id="GO:0019323">
    <property type="term" value="P:pentose catabolic process"/>
    <property type="evidence" value="ECO:0007669"/>
    <property type="project" value="UniProtKB-UniRule"/>
</dbReference>
<dbReference type="NCBIfam" id="NF004076">
    <property type="entry name" value="PRK05581.1-4"/>
    <property type="match status" value="1"/>
</dbReference>